<name>A0AAD9GZ05_9STRA</name>
<keyword evidence="2" id="KW-1185">Reference proteome</keyword>
<organism evidence="1 2">
    <name type="scientific">Phytophthora citrophthora</name>
    <dbReference type="NCBI Taxonomy" id="4793"/>
    <lineage>
        <taxon>Eukaryota</taxon>
        <taxon>Sar</taxon>
        <taxon>Stramenopiles</taxon>
        <taxon>Oomycota</taxon>
        <taxon>Peronosporomycetes</taxon>
        <taxon>Peronosporales</taxon>
        <taxon>Peronosporaceae</taxon>
        <taxon>Phytophthora</taxon>
    </lineage>
</organism>
<evidence type="ECO:0000313" key="2">
    <source>
        <dbReference type="Proteomes" id="UP001259832"/>
    </source>
</evidence>
<protein>
    <submittedName>
        <fullName evidence="1">Uncharacterized protein</fullName>
    </submittedName>
</protein>
<dbReference type="EMBL" id="JASMQC010000003">
    <property type="protein sequence ID" value="KAK1946683.1"/>
    <property type="molecule type" value="Genomic_DNA"/>
</dbReference>
<dbReference type="Proteomes" id="UP001259832">
    <property type="component" value="Unassembled WGS sequence"/>
</dbReference>
<reference evidence="1" key="1">
    <citation type="submission" date="2023-08" db="EMBL/GenBank/DDBJ databases">
        <title>Reference Genome Resource for the Citrus Pathogen Phytophthora citrophthora.</title>
        <authorList>
            <person name="Moller H."/>
            <person name="Coetzee B."/>
            <person name="Rose L.J."/>
            <person name="Van Niekerk J.M."/>
        </authorList>
    </citation>
    <scope>NUCLEOTIDE SEQUENCE</scope>
    <source>
        <strain evidence="1">STE-U-9442</strain>
    </source>
</reference>
<sequence length="110" mass="12436">MNLQSDLLPVYPFGLKTPSETGLGIRETVARVMNAKRSLFIDQEIKDINDIPAMTQEEEDELLTRITPPSDQFIEVGRGLFKIERITGGSNNFDTKYSITYATESPRLKL</sequence>
<proteinExistence type="predicted"/>
<gene>
    <name evidence="1" type="ORF">P3T76_002235</name>
</gene>
<evidence type="ECO:0000313" key="1">
    <source>
        <dbReference type="EMBL" id="KAK1946683.1"/>
    </source>
</evidence>
<dbReference type="AlphaFoldDB" id="A0AAD9GZ05"/>
<comment type="caution">
    <text evidence="1">The sequence shown here is derived from an EMBL/GenBank/DDBJ whole genome shotgun (WGS) entry which is preliminary data.</text>
</comment>
<accession>A0AAD9GZ05</accession>